<protein>
    <submittedName>
        <fullName evidence="2">(northern house mosquito) hypothetical protein</fullName>
    </submittedName>
</protein>
<evidence type="ECO:0000256" key="1">
    <source>
        <dbReference type="SAM" id="MobiDB-lite"/>
    </source>
</evidence>
<dbReference type="EMBL" id="HBUE01036757">
    <property type="protein sequence ID" value="CAG6459031.1"/>
    <property type="molecule type" value="Transcribed_RNA"/>
</dbReference>
<organism evidence="2">
    <name type="scientific">Culex pipiens</name>
    <name type="common">House mosquito</name>
    <dbReference type="NCBI Taxonomy" id="7175"/>
    <lineage>
        <taxon>Eukaryota</taxon>
        <taxon>Metazoa</taxon>
        <taxon>Ecdysozoa</taxon>
        <taxon>Arthropoda</taxon>
        <taxon>Hexapoda</taxon>
        <taxon>Insecta</taxon>
        <taxon>Pterygota</taxon>
        <taxon>Neoptera</taxon>
        <taxon>Endopterygota</taxon>
        <taxon>Diptera</taxon>
        <taxon>Nematocera</taxon>
        <taxon>Culicoidea</taxon>
        <taxon>Culicidae</taxon>
        <taxon>Culicinae</taxon>
        <taxon>Culicini</taxon>
        <taxon>Culex</taxon>
        <taxon>Culex</taxon>
    </lineage>
</organism>
<evidence type="ECO:0000313" key="2">
    <source>
        <dbReference type="EMBL" id="CAG6459031.1"/>
    </source>
</evidence>
<feature type="compositionally biased region" description="Low complexity" evidence="1">
    <location>
        <begin position="29"/>
        <end position="49"/>
    </location>
</feature>
<proteinExistence type="predicted"/>
<feature type="region of interest" description="Disordered" evidence="1">
    <location>
        <begin position="24"/>
        <end position="49"/>
    </location>
</feature>
<dbReference type="EMBL" id="HBUE01036768">
    <property type="protein sequence ID" value="CAG6459036.1"/>
    <property type="molecule type" value="Transcribed_RNA"/>
</dbReference>
<dbReference type="AlphaFoldDB" id="A0A8D8AKM3"/>
<name>A0A8D8AKM3_CULPI</name>
<reference evidence="2" key="1">
    <citation type="submission" date="2021-05" db="EMBL/GenBank/DDBJ databases">
        <authorList>
            <person name="Alioto T."/>
            <person name="Alioto T."/>
            <person name="Gomez Garrido J."/>
        </authorList>
    </citation>
    <scope>NUCLEOTIDE SEQUENCE</scope>
</reference>
<sequence>MPSTCRRSPPSCRSTATSCVATKSCTTDTPAARSTPRSSSARPTTSVSSTWWTTKFTPEPAAPSRFSCANPWRVVPVTVGCVSVRWNAIARSRTVPPSFCASACSRFRTRTGYTCATFAA</sequence>
<accession>A0A8D8AKM3</accession>